<name>A0A8S0P9D1_OLEEU</name>
<dbReference type="Gene3D" id="2.40.50.140">
    <property type="entry name" value="Nucleic acid-binding proteins"/>
    <property type="match status" value="1"/>
</dbReference>
<sequence>MLFYTLQQRHFWTKAKVTLAEIDQLVWYLSFDNRNKFPSAIVNETYFYRFCKHNYATPTPRARARAIIRLQESMGSITASIIENPVETFLKCLATELIR</sequence>
<organism evidence="1 2">
    <name type="scientific">Olea europaea subsp. europaea</name>
    <dbReference type="NCBI Taxonomy" id="158383"/>
    <lineage>
        <taxon>Eukaryota</taxon>
        <taxon>Viridiplantae</taxon>
        <taxon>Streptophyta</taxon>
        <taxon>Embryophyta</taxon>
        <taxon>Tracheophyta</taxon>
        <taxon>Spermatophyta</taxon>
        <taxon>Magnoliopsida</taxon>
        <taxon>eudicotyledons</taxon>
        <taxon>Gunneridae</taxon>
        <taxon>Pentapetalae</taxon>
        <taxon>asterids</taxon>
        <taxon>lamiids</taxon>
        <taxon>Lamiales</taxon>
        <taxon>Oleaceae</taxon>
        <taxon>Oleeae</taxon>
        <taxon>Olea</taxon>
    </lineage>
</organism>
<dbReference type="Gramene" id="OE9A120038T1">
    <property type="protein sequence ID" value="OE9A120038C1"/>
    <property type="gene ID" value="OE9A120038"/>
</dbReference>
<evidence type="ECO:0000313" key="2">
    <source>
        <dbReference type="Proteomes" id="UP000594638"/>
    </source>
</evidence>
<evidence type="ECO:0000313" key="1">
    <source>
        <dbReference type="EMBL" id="CAA2934479.1"/>
    </source>
</evidence>
<comment type="caution">
    <text evidence="1">The sequence shown here is derived from an EMBL/GenBank/DDBJ whole genome shotgun (WGS) entry which is preliminary data.</text>
</comment>
<reference evidence="1 2" key="1">
    <citation type="submission" date="2019-12" db="EMBL/GenBank/DDBJ databases">
        <authorList>
            <person name="Alioto T."/>
            <person name="Alioto T."/>
            <person name="Gomez Garrido J."/>
        </authorList>
    </citation>
    <scope>NUCLEOTIDE SEQUENCE [LARGE SCALE GENOMIC DNA]</scope>
</reference>
<gene>
    <name evidence="1" type="ORF">OLEA9_A120038</name>
</gene>
<proteinExistence type="predicted"/>
<accession>A0A8S0P9D1</accession>
<dbReference type="InterPro" id="IPR012340">
    <property type="entry name" value="NA-bd_OB-fold"/>
</dbReference>
<dbReference type="EMBL" id="CACTIH010000015">
    <property type="protein sequence ID" value="CAA2934479.1"/>
    <property type="molecule type" value="Genomic_DNA"/>
</dbReference>
<dbReference type="Proteomes" id="UP000594638">
    <property type="component" value="Unassembled WGS sequence"/>
</dbReference>
<dbReference type="AlphaFoldDB" id="A0A8S0P9D1"/>
<protein>
    <submittedName>
        <fullName evidence="1">Uncharacterized protein</fullName>
    </submittedName>
</protein>
<keyword evidence="2" id="KW-1185">Reference proteome</keyword>